<dbReference type="Pfam" id="PF14262">
    <property type="entry name" value="Cthe_2159"/>
    <property type="match status" value="1"/>
</dbReference>
<accession>A0AB36JSR4</accession>
<protein>
    <recommendedName>
        <fullName evidence="5">Carbohydrate-binding domain-containing protein</fullName>
    </recommendedName>
</protein>
<dbReference type="InterPro" id="IPR025584">
    <property type="entry name" value="Cthe_2159"/>
</dbReference>
<keyword evidence="4" id="KW-1185">Reference proteome</keyword>
<evidence type="ECO:0008006" key="5">
    <source>
        <dbReference type="Google" id="ProtNLM"/>
    </source>
</evidence>
<dbReference type="Proteomes" id="UP000188946">
    <property type="component" value="Unassembled WGS sequence"/>
</dbReference>
<gene>
    <name evidence="2" type="ORF">BVE84_03590</name>
    <name evidence="1" type="ORF">BVE86_02870</name>
</gene>
<comment type="caution">
    <text evidence="1">The sequence shown here is derived from an EMBL/GenBank/DDBJ whole genome shotgun (WGS) entry which is preliminary data.</text>
</comment>
<proteinExistence type="predicted"/>
<organism evidence="1 3">
    <name type="scientific">Streptococcus azizii</name>
    <dbReference type="NCBI Taxonomy" id="1579424"/>
    <lineage>
        <taxon>Bacteria</taxon>
        <taxon>Bacillati</taxon>
        <taxon>Bacillota</taxon>
        <taxon>Bacilli</taxon>
        <taxon>Lactobacillales</taxon>
        <taxon>Streptococcaceae</taxon>
        <taxon>Streptococcus</taxon>
    </lineage>
</organism>
<evidence type="ECO:0000313" key="1">
    <source>
        <dbReference type="EMBL" id="ONK28659.1"/>
    </source>
</evidence>
<reference evidence="3 4" key="1">
    <citation type="submission" date="2016-12" db="EMBL/GenBank/DDBJ databases">
        <authorList>
            <person name="Gulvik C.A."/>
        </authorList>
    </citation>
    <scope>NUCLEOTIDE SEQUENCE [LARGE SCALE GENOMIC DNA]</scope>
    <source>
        <strain evidence="2 4">12-5202</strain>
        <strain evidence="1 3">12-5291</strain>
    </source>
</reference>
<dbReference type="EMBL" id="MSPT01000004">
    <property type="protein sequence ID" value="ONK28659.1"/>
    <property type="molecule type" value="Genomic_DNA"/>
</dbReference>
<evidence type="ECO:0000313" key="2">
    <source>
        <dbReference type="EMBL" id="ONK30345.1"/>
    </source>
</evidence>
<dbReference type="EMBL" id="MSPR01000004">
    <property type="protein sequence ID" value="ONK30345.1"/>
    <property type="molecule type" value="Genomic_DNA"/>
</dbReference>
<dbReference type="Proteomes" id="UP000188600">
    <property type="component" value="Unassembled WGS sequence"/>
</dbReference>
<evidence type="ECO:0000313" key="3">
    <source>
        <dbReference type="Proteomes" id="UP000188600"/>
    </source>
</evidence>
<dbReference type="AlphaFoldDB" id="A0AB36JSR4"/>
<evidence type="ECO:0000313" key="4">
    <source>
        <dbReference type="Proteomes" id="UP000188946"/>
    </source>
</evidence>
<name>A0AB36JSR4_9STRE</name>
<sequence>MIEIEESCMQLKKILVSSVTLLSMSLLVACSTATGQSSTSTQTSQVATSLATTASSELDWDSLPTKEVTLTNEGLTITEAGTYILTGSTTAGVQVKVTGNVRLVLAGTNISSQDTAAIFVEAADNVVLELEEGTKNLVSDSKQHSDSNIEGAIHSKADLTITGGGNLTVEGNFEDGIVSSDTLVIEAGTVQVSATDDGIRGKDAVIITGGTIDVTAAGDGIKSNNDEDTTKGNIQITGGSTTVQAGDDGIKAASSLTIDDGQVAVTNSTEGLEATNVTITGGTVTVTATDDGINAASDALGADIFIKVTGGSVNVTVGQGDTDAFDSNGDLSISGGSITITAPTSAFDFDGTVSFTGGDVTVNGQKQTDIVAMGPGGGFGGGHGAGERPGGW</sequence>